<reference evidence="6" key="1">
    <citation type="journal article" date="2014" name="Front. Microbiol.">
        <title>High frequency of phylogenetically diverse reductive dehalogenase-homologous genes in deep subseafloor sedimentary metagenomes.</title>
        <authorList>
            <person name="Kawai M."/>
            <person name="Futagami T."/>
            <person name="Toyoda A."/>
            <person name="Takaki Y."/>
            <person name="Nishi S."/>
            <person name="Hori S."/>
            <person name="Arai W."/>
            <person name="Tsubouchi T."/>
            <person name="Morono Y."/>
            <person name="Uchiyama I."/>
            <person name="Ito T."/>
            <person name="Fujiyama A."/>
            <person name="Inagaki F."/>
            <person name="Takami H."/>
        </authorList>
    </citation>
    <scope>NUCLEOTIDE SEQUENCE</scope>
    <source>
        <strain evidence="6">Expedition CK06-06</strain>
    </source>
</reference>
<comment type="caution">
    <text evidence="6">The sequence shown here is derived from an EMBL/GenBank/DDBJ whole genome shotgun (WGS) entry which is preliminary data.</text>
</comment>
<evidence type="ECO:0000256" key="1">
    <source>
        <dbReference type="ARBA" id="ARBA00008165"/>
    </source>
</evidence>
<dbReference type="SMART" id="SM00116">
    <property type="entry name" value="CBS"/>
    <property type="match status" value="1"/>
</dbReference>
<sequence length="267" mass="28522">MTIDILKAAREILDKEILALKNSRRALGDGFVKAVRMIHRCKGKVVVTGIGKSGLIGQKVAATMASTGTTAIFMHGVDALHGDLGMVGPDDMVLALSRSGQSVELLELLAPLRRIGARVVALVGNADSDLAKGADCVICLDVPHEADHLDLAPTASALAALGVGDALAGILSQMKHFKHEDFAKYHPGGLIGRRLLLTVKDLMHSGDEHPMVTPNASIDDVVAELTEKRLGGVNVVDGRRSRKLVGFITEGDLRRAMARREEFFDLK</sequence>
<comment type="similarity">
    <text evidence="1">Belongs to the SIS family. GutQ/KpsF subfamily.</text>
</comment>
<dbReference type="InterPro" id="IPR050986">
    <property type="entry name" value="GutQ/KpsF_isomerases"/>
</dbReference>
<evidence type="ECO:0000256" key="3">
    <source>
        <dbReference type="ARBA" id="ARBA00023122"/>
    </source>
</evidence>
<dbReference type="Pfam" id="PF01380">
    <property type="entry name" value="SIS"/>
    <property type="match status" value="1"/>
</dbReference>
<dbReference type="CDD" id="cd05014">
    <property type="entry name" value="SIS_Kpsf"/>
    <property type="match status" value="1"/>
</dbReference>
<keyword evidence="3" id="KW-0129">CBS domain</keyword>
<dbReference type="FunFam" id="3.40.50.10490:FF:000011">
    <property type="entry name" value="Arabinose 5-phosphate isomerase"/>
    <property type="match status" value="1"/>
</dbReference>
<dbReference type="PROSITE" id="PS51464">
    <property type="entry name" value="SIS"/>
    <property type="match status" value="1"/>
</dbReference>
<dbReference type="GO" id="GO:0005975">
    <property type="term" value="P:carbohydrate metabolic process"/>
    <property type="evidence" value="ECO:0007669"/>
    <property type="project" value="InterPro"/>
</dbReference>
<dbReference type="Pfam" id="PF00571">
    <property type="entry name" value="CBS"/>
    <property type="match status" value="1"/>
</dbReference>
<dbReference type="InterPro" id="IPR001347">
    <property type="entry name" value="SIS_dom"/>
</dbReference>
<proteinExistence type="inferred from homology"/>
<dbReference type="AlphaFoldDB" id="X0SXG0"/>
<name>X0SXG0_9ZZZZ</name>
<feature type="domain" description="SIS" evidence="5">
    <location>
        <begin position="34"/>
        <end position="177"/>
    </location>
</feature>
<dbReference type="SUPFAM" id="SSF53697">
    <property type="entry name" value="SIS domain"/>
    <property type="match status" value="1"/>
</dbReference>
<accession>X0SXG0</accession>
<dbReference type="InterPro" id="IPR046348">
    <property type="entry name" value="SIS_dom_sf"/>
</dbReference>
<dbReference type="PANTHER" id="PTHR42745:SF1">
    <property type="entry name" value="ARABINOSE 5-PHOSPHATE ISOMERASE KDSD"/>
    <property type="match status" value="1"/>
</dbReference>
<dbReference type="EMBL" id="BARS01003293">
    <property type="protein sequence ID" value="GAF80602.1"/>
    <property type="molecule type" value="Genomic_DNA"/>
</dbReference>
<dbReference type="GO" id="GO:0097367">
    <property type="term" value="F:carbohydrate derivative binding"/>
    <property type="evidence" value="ECO:0007669"/>
    <property type="project" value="InterPro"/>
</dbReference>
<dbReference type="InterPro" id="IPR000644">
    <property type="entry name" value="CBS_dom"/>
</dbReference>
<dbReference type="PANTHER" id="PTHR42745">
    <property type="match status" value="1"/>
</dbReference>
<feature type="non-terminal residue" evidence="6">
    <location>
        <position position="267"/>
    </location>
</feature>
<protein>
    <recommendedName>
        <fullName evidence="7">SIS domain-containing protein</fullName>
    </recommendedName>
</protein>
<dbReference type="Gene3D" id="3.40.50.10490">
    <property type="entry name" value="Glucose-6-phosphate isomerase like protein, domain 1"/>
    <property type="match status" value="1"/>
</dbReference>
<dbReference type="NCBIfam" id="TIGR00393">
    <property type="entry name" value="kpsF"/>
    <property type="match status" value="1"/>
</dbReference>
<feature type="domain" description="CBS" evidence="4">
    <location>
        <begin position="203"/>
        <end position="266"/>
    </location>
</feature>
<dbReference type="InterPro" id="IPR046342">
    <property type="entry name" value="CBS_dom_sf"/>
</dbReference>
<evidence type="ECO:0000313" key="6">
    <source>
        <dbReference type="EMBL" id="GAF80602.1"/>
    </source>
</evidence>
<dbReference type="GO" id="GO:0016853">
    <property type="term" value="F:isomerase activity"/>
    <property type="evidence" value="ECO:0007669"/>
    <property type="project" value="InterPro"/>
</dbReference>
<dbReference type="GO" id="GO:1901135">
    <property type="term" value="P:carbohydrate derivative metabolic process"/>
    <property type="evidence" value="ECO:0007669"/>
    <property type="project" value="InterPro"/>
</dbReference>
<dbReference type="InterPro" id="IPR004800">
    <property type="entry name" value="KdsD/KpsF-type"/>
</dbReference>
<gene>
    <name evidence="6" type="ORF">S01H1_06368</name>
</gene>
<evidence type="ECO:0000256" key="2">
    <source>
        <dbReference type="ARBA" id="ARBA00022737"/>
    </source>
</evidence>
<organism evidence="6">
    <name type="scientific">marine sediment metagenome</name>
    <dbReference type="NCBI Taxonomy" id="412755"/>
    <lineage>
        <taxon>unclassified sequences</taxon>
        <taxon>metagenomes</taxon>
        <taxon>ecological metagenomes</taxon>
    </lineage>
</organism>
<evidence type="ECO:0008006" key="7">
    <source>
        <dbReference type="Google" id="ProtNLM"/>
    </source>
</evidence>
<evidence type="ECO:0000259" key="5">
    <source>
        <dbReference type="PROSITE" id="PS51464"/>
    </source>
</evidence>
<dbReference type="Gene3D" id="3.10.580.10">
    <property type="entry name" value="CBS-domain"/>
    <property type="match status" value="1"/>
</dbReference>
<dbReference type="InterPro" id="IPR035474">
    <property type="entry name" value="SIS_Kpsf"/>
</dbReference>
<dbReference type="PROSITE" id="PS51371">
    <property type="entry name" value="CBS"/>
    <property type="match status" value="1"/>
</dbReference>
<evidence type="ECO:0000259" key="4">
    <source>
        <dbReference type="PROSITE" id="PS51371"/>
    </source>
</evidence>
<keyword evidence="2" id="KW-0677">Repeat</keyword>